<feature type="compositionally biased region" description="Basic and acidic residues" evidence="1">
    <location>
        <begin position="144"/>
        <end position="154"/>
    </location>
</feature>
<keyword evidence="3" id="KW-1185">Reference proteome</keyword>
<dbReference type="OrthoDB" id="5241776at2759"/>
<proteinExistence type="predicted"/>
<accession>A0A8H4L1V6</accession>
<evidence type="ECO:0000313" key="3">
    <source>
        <dbReference type="Proteomes" id="UP000554235"/>
    </source>
</evidence>
<comment type="caution">
    <text evidence="2">The sequence shown here is derived from an EMBL/GenBank/DDBJ whole genome shotgun (WGS) entry which is preliminary data.</text>
</comment>
<reference evidence="2 3" key="1">
    <citation type="submission" date="2020-01" db="EMBL/GenBank/DDBJ databases">
        <title>Identification and distribution of gene clusters putatively required for synthesis of sphingolipid metabolism inhibitors in phylogenetically diverse species of the filamentous fungus Fusarium.</title>
        <authorList>
            <person name="Kim H.-S."/>
            <person name="Busman M."/>
            <person name="Brown D.W."/>
            <person name="Divon H."/>
            <person name="Uhlig S."/>
            <person name="Proctor R.H."/>
        </authorList>
    </citation>
    <scope>NUCLEOTIDE SEQUENCE [LARGE SCALE GENOMIC DNA]</scope>
    <source>
        <strain evidence="2 3">NRRL 20459</strain>
    </source>
</reference>
<feature type="region of interest" description="Disordered" evidence="1">
    <location>
        <begin position="144"/>
        <end position="166"/>
    </location>
</feature>
<protein>
    <submittedName>
        <fullName evidence="2">Uncharacterized protein</fullName>
    </submittedName>
</protein>
<organism evidence="2 3">
    <name type="scientific">Fusarium albosuccineum</name>
    <dbReference type="NCBI Taxonomy" id="1237068"/>
    <lineage>
        <taxon>Eukaryota</taxon>
        <taxon>Fungi</taxon>
        <taxon>Dikarya</taxon>
        <taxon>Ascomycota</taxon>
        <taxon>Pezizomycotina</taxon>
        <taxon>Sordariomycetes</taxon>
        <taxon>Hypocreomycetidae</taxon>
        <taxon>Hypocreales</taxon>
        <taxon>Nectriaceae</taxon>
        <taxon>Fusarium</taxon>
        <taxon>Fusarium decemcellulare species complex</taxon>
    </lineage>
</organism>
<sequence length="211" mass="22993">MSGRISKNKSSKPELSTDRRNALVSAILGNPSIMAVCSYCERRGKSSCQASLSDSSRCLDCVQHGQSRCDIQGLSSQQIRRLGAIHQRTEAELDTAEEELERASAKVRRLRKQKKMWLGKMMRAVSRGIDTVEELERVEKEEAEREARRIEEQRPPSSGGQFSGVDIDSIFLDDDVALSPSFFVGMGVNTSEPSGSGVASDGTASGDVAHG</sequence>
<feature type="region of interest" description="Disordered" evidence="1">
    <location>
        <begin position="187"/>
        <end position="211"/>
    </location>
</feature>
<dbReference type="EMBL" id="JAADYS010001860">
    <property type="protein sequence ID" value="KAF4460791.1"/>
    <property type="molecule type" value="Genomic_DNA"/>
</dbReference>
<dbReference type="Proteomes" id="UP000554235">
    <property type="component" value="Unassembled WGS sequence"/>
</dbReference>
<gene>
    <name evidence="2" type="ORF">FALBO_12422</name>
</gene>
<name>A0A8H4L1V6_9HYPO</name>
<dbReference type="AlphaFoldDB" id="A0A8H4L1V6"/>
<evidence type="ECO:0000313" key="2">
    <source>
        <dbReference type="EMBL" id="KAF4460791.1"/>
    </source>
</evidence>
<evidence type="ECO:0000256" key="1">
    <source>
        <dbReference type="SAM" id="MobiDB-lite"/>
    </source>
</evidence>